<dbReference type="Pfam" id="PF17773">
    <property type="entry name" value="UPF0176_N"/>
    <property type="match status" value="1"/>
</dbReference>
<comment type="caution">
    <text evidence="2">The sequence shown here is derived from an EMBL/GenBank/DDBJ whole genome shotgun (WGS) entry which is preliminary data.</text>
</comment>
<dbReference type="InterPro" id="IPR005645">
    <property type="entry name" value="FSH-like_dom"/>
</dbReference>
<dbReference type="PANTHER" id="PTHR43268">
    <property type="entry name" value="THIOSULFATE SULFURTRANSFERASE/RHODANESE-LIKE DOMAIN-CONTAINING PROTEIN 2"/>
    <property type="match status" value="1"/>
</dbReference>
<dbReference type="InterPro" id="IPR040503">
    <property type="entry name" value="TRHO_N"/>
</dbReference>
<dbReference type="InterPro" id="IPR020936">
    <property type="entry name" value="TrhO"/>
</dbReference>
<dbReference type="STRING" id="3775.A0A1Q3AMT0"/>
<evidence type="ECO:0000259" key="1">
    <source>
        <dbReference type="PROSITE" id="PS50206"/>
    </source>
</evidence>
<dbReference type="FunFam" id="3.30.70.100:FF:000045">
    <property type="entry name" value="Rhodanese-like domain-containing protein 6"/>
    <property type="match status" value="1"/>
</dbReference>
<accession>A0A1Q3AMT0</accession>
<dbReference type="InterPro" id="IPR022111">
    <property type="entry name" value="Rhodanese_C"/>
</dbReference>
<feature type="domain" description="Rhodanese" evidence="1">
    <location>
        <begin position="173"/>
        <end position="273"/>
    </location>
</feature>
<dbReference type="FunFam" id="3.40.50.1820:FF:000073">
    <property type="entry name" value="esterase OVCA2 isoform X6"/>
    <property type="match status" value="1"/>
</dbReference>
<name>A0A1Q3AMT0_CEPFO</name>
<dbReference type="Gene3D" id="3.40.250.10">
    <property type="entry name" value="Rhodanese-like domain"/>
    <property type="match status" value="1"/>
</dbReference>
<proteinExistence type="predicted"/>
<organism evidence="2 3">
    <name type="scientific">Cephalotus follicularis</name>
    <name type="common">Albany pitcher plant</name>
    <dbReference type="NCBI Taxonomy" id="3775"/>
    <lineage>
        <taxon>Eukaryota</taxon>
        <taxon>Viridiplantae</taxon>
        <taxon>Streptophyta</taxon>
        <taxon>Embryophyta</taxon>
        <taxon>Tracheophyta</taxon>
        <taxon>Spermatophyta</taxon>
        <taxon>Magnoliopsida</taxon>
        <taxon>eudicotyledons</taxon>
        <taxon>Gunneridae</taxon>
        <taxon>Pentapetalae</taxon>
        <taxon>rosids</taxon>
        <taxon>fabids</taxon>
        <taxon>Oxalidales</taxon>
        <taxon>Cephalotaceae</taxon>
        <taxon>Cephalotus</taxon>
    </lineage>
</organism>
<dbReference type="SUPFAM" id="SSF52821">
    <property type="entry name" value="Rhodanese/Cell cycle control phosphatase"/>
    <property type="match status" value="1"/>
</dbReference>
<dbReference type="OrthoDB" id="25002at2759"/>
<gene>
    <name evidence="2" type="ORF">CFOL_v3_00604</name>
</gene>
<dbReference type="Gene3D" id="3.30.70.100">
    <property type="match status" value="1"/>
</dbReference>
<dbReference type="InterPro" id="IPR001763">
    <property type="entry name" value="Rhodanese-like_dom"/>
</dbReference>
<dbReference type="Pfam" id="PF12368">
    <property type="entry name" value="Rhodanese_C"/>
    <property type="match status" value="1"/>
</dbReference>
<dbReference type="FunFam" id="3.40.250.10:FF:000022">
    <property type="entry name" value="Thiosulfate sulfurtransferase/rhodanese-like domain-containing protein 2"/>
    <property type="match status" value="1"/>
</dbReference>
<dbReference type="PANTHER" id="PTHR43268:SF6">
    <property type="entry name" value="THIOSULFATE SULFURTRANSFERASE_RHODANESE-LIKE DOMAIN-CONTAINING PROTEIN 2"/>
    <property type="match status" value="1"/>
</dbReference>
<protein>
    <submittedName>
        <fullName evidence="2">Rhodanese domain-containing protein/FSH1 domain-containing protein</fullName>
    </submittedName>
</protein>
<sequence>MVETSVVGFRQLAPAQTREEGEEEKQSYLFGVLLYYSYGVIPNLNSLLAFYHSNCNSLNLLGRVRLAPHGVNVTVGGSLSSLDSHVAALKSFANSLFQGTDFKLAPCHRPLNDTVAHQCGFSSLSIRIVKELVTMSSHPLFKAPQISDAGAHLSALHFHSLLQHAGQTECSSDDTKSVLLDARNLYETRIGKFNTPYVKTLDPEIRQYSDLPSWIDSNSEQLRGKQVLMYCTGGIRCEMASAYIKAKGAGFENVFQLYGGIQRYLEQFPDGGFFKGKNFVFDHRISVGSSNANIVGTCLLCDSSFDDYSSRCRCTYCRMLVLVCDSCRIEGDLYVCELCQKYGKAVGLSSCSEESNPQNIAPEIEFETVSSDPTHSPELFCRHGTKAPRKLRILCLHGFRQNASSFKGRTASLAKKLRRIAEFVFIDAPHDLPFVYLPCVSESTGDFESSVLQYSPPPSKNCKKKFAWLVSPGSDSKSEADWTRADDPFDPLQYQQQTDGFGASLAYLKTVFSQKGPFDGILGFSQGAAMTALVCAQRGRLKGDIDFRFVILCSGFAIQLEELKHGSINCPSLHIFGSEPGKDRQIGNQTSRDLALYFKNGCRVIIEHHCGHIIPTGSPYMDDIKDFLERFL</sequence>
<dbReference type="PROSITE" id="PS50206">
    <property type="entry name" value="RHODANESE_3"/>
    <property type="match status" value="1"/>
</dbReference>
<dbReference type="SUPFAM" id="SSF53474">
    <property type="entry name" value="alpha/beta-Hydrolases"/>
    <property type="match status" value="1"/>
</dbReference>
<dbReference type="AlphaFoldDB" id="A0A1Q3AMT0"/>
<reference evidence="3" key="1">
    <citation type="submission" date="2016-04" db="EMBL/GenBank/DDBJ databases">
        <title>Cephalotus genome sequencing.</title>
        <authorList>
            <person name="Fukushima K."/>
            <person name="Hasebe M."/>
            <person name="Fang X."/>
        </authorList>
    </citation>
    <scope>NUCLEOTIDE SEQUENCE [LARGE SCALE GENOMIC DNA]</scope>
    <source>
        <strain evidence="3">cv. St1</strain>
    </source>
</reference>
<dbReference type="FunCoup" id="A0A1Q3AMT0">
    <property type="interactions" value="2247"/>
</dbReference>
<dbReference type="Proteomes" id="UP000187406">
    <property type="component" value="Unassembled WGS sequence"/>
</dbReference>
<dbReference type="Gene3D" id="3.40.50.1820">
    <property type="entry name" value="alpha/beta hydrolase"/>
    <property type="match status" value="1"/>
</dbReference>
<dbReference type="InParanoid" id="A0A1Q3AMT0"/>
<dbReference type="InterPro" id="IPR029058">
    <property type="entry name" value="AB_hydrolase_fold"/>
</dbReference>
<dbReference type="InterPro" id="IPR036873">
    <property type="entry name" value="Rhodanese-like_dom_sf"/>
</dbReference>
<dbReference type="SMART" id="SM00450">
    <property type="entry name" value="RHOD"/>
    <property type="match status" value="1"/>
</dbReference>
<dbReference type="EMBL" id="BDDD01000015">
    <property type="protein sequence ID" value="GAV57066.1"/>
    <property type="molecule type" value="Genomic_DNA"/>
</dbReference>
<evidence type="ECO:0000313" key="2">
    <source>
        <dbReference type="EMBL" id="GAV57066.1"/>
    </source>
</evidence>
<dbReference type="Pfam" id="PF03959">
    <property type="entry name" value="FSH1"/>
    <property type="match status" value="1"/>
</dbReference>
<evidence type="ECO:0000313" key="3">
    <source>
        <dbReference type="Proteomes" id="UP000187406"/>
    </source>
</evidence>
<keyword evidence="3" id="KW-1185">Reference proteome</keyword>